<dbReference type="SUPFAM" id="SSF55486">
    <property type="entry name" value="Metalloproteases ('zincins'), catalytic domain"/>
    <property type="match status" value="1"/>
</dbReference>
<dbReference type="AlphaFoldDB" id="B7GBM4"/>
<evidence type="ECO:0000256" key="7">
    <source>
        <dbReference type="ARBA" id="ARBA00023049"/>
    </source>
</evidence>
<proteinExistence type="inferred from homology"/>
<dbReference type="GO" id="GO:0046872">
    <property type="term" value="F:metal ion binding"/>
    <property type="evidence" value="ECO:0007669"/>
    <property type="project" value="UniProtKB-KW"/>
</dbReference>
<comment type="similarity">
    <text evidence="2">Belongs to the peptidase M13 family.</text>
</comment>
<evidence type="ECO:0000256" key="6">
    <source>
        <dbReference type="ARBA" id="ARBA00022833"/>
    </source>
</evidence>
<evidence type="ECO:0000256" key="3">
    <source>
        <dbReference type="ARBA" id="ARBA00022670"/>
    </source>
</evidence>
<dbReference type="OrthoDB" id="6475849at2759"/>
<evidence type="ECO:0000259" key="8">
    <source>
        <dbReference type="Pfam" id="PF01431"/>
    </source>
</evidence>
<sequence>MFSEGIQAAEGNNTTICPCCDNPWARATGDLFAKLCGDCEKTSGLASANPQFGLSRDNIDESIDKKMNFYLWANGSWMKNNPIPAGYPSWNTFLSLHVKSQEQCKAILETLTSKTDTTEEERKVAAFYAAAMNENAIEQAGMKPLAPLFDLIKTIVTAYTEKRMEEYAKLLGNLASKYGVYAFFSTGASPDYKNSDHSLLQVSQGGLGLPDRDYYLDDDKEEKRHFYISHIAKMLTLLNDPDAAESTETATGLAKKVFAVETLLAGSHMTKTENRDPVAVYNMMPMSGLDNLGKEVFSFASYFIGSTGKSTESLGNLNVRNMSAVKKVADVASTIDPETLLAYLQWHALHAYAPFLSKVFVQENFDFCETQLSGTKEMKPRWKRAMAFTESALGEAVGKLYCKEHFDESCKERAMKIVELVRAALEERLQEVDWIQSESTRSEALKKMSRFRIKIGYPNKWLDYSKLVFSEKDSFLDMVAKAKGFAHSEQVIEMNAPTDREKWVSAHRMKTVFRVNVDIAFGELSLSSVFPPLQFMTPQTVNAYYHPSLNEIVFPAAILQHPFFDMDADDAINFGAMGAVVGHEMTHGFDDKGRKFNFAGVLHDWWTENDAEEYEKRVEVMVEQANNFEVYGKNVQGKLTSGENIADLGGLRLAYRALKSTDSFDDTKLIDGFTQTQRFFMSWAQCWRQNIEKERSLQLLTLDPHGPNEMRCNCPLSNLPEFHNAFDISSGPMFKSSGTRVDIW</sequence>
<evidence type="ECO:0000259" key="9">
    <source>
        <dbReference type="Pfam" id="PF05649"/>
    </source>
</evidence>
<dbReference type="Gene3D" id="3.40.390.10">
    <property type="entry name" value="Collagenase (Catalytic Domain)"/>
    <property type="match status" value="1"/>
</dbReference>
<dbReference type="Pfam" id="PF05649">
    <property type="entry name" value="Peptidase_M13_N"/>
    <property type="match status" value="1"/>
</dbReference>
<keyword evidence="6" id="KW-0862">Zinc</keyword>
<organism evidence="10 11">
    <name type="scientific">Phaeodactylum tricornutum (strain CCAP 1055/1)</name>
    <dbReference type="NCBI Taxonomy" id="556484"/>
    <lineage>
        <taxon>Eukaryota</taxon>
        <taxon>Sar</taxon>
        <taxon>Stramenopiles</taxon>
        <taxon>Ochrophyta</taxon>
        <taxon>Bacillariophyta</taxon>
        <taxon>Bacillariophyceae</taxon>
        <taxon>Bacillariophycidae</taxon>
        <taxon>Naviculales</taxon>
        <taxon>Phaeodactylaceae</taxon>
        <taxon>Phaeodactylum</taxon>
    </lineage>
</organism>
<dbReference type="InterPro" id="IPR018497">
    <property type="entry name" value="Peptidase_M13_C"/>
</dbReference>
<dbReference type="Gene3D" id="1.10.1380.10">
    <property type="entry name" value="Neutral endopeptidase , domain2"/>
    <property type="match status" value="1"/>
</dbReference>
<dbReference type="EMBL" id="CM000626">
    <property type="protein sequence ID" value="EEC43951.1"/>
    <property type="molecule type" value="Genomic_DNA"/>
</dbReference>
<dbReference type="InterPro" id="IPR042089">
    <property type="entry name" value="Peptidase_M13_dom_2"/>
</dbReference>
<evidence type="ECO:0000256" key="2">
    <source>
        <dbReference type="ARBA" id="ARBA00007357"/>
    </source>
</evidence>
<feature type="domain" description="Peptidase M13 N-terminal" evidence="9">
    <location>
        <begin position="68"/>
        <end position="458"/>
    </location>
</feature>
<dbReference type="PaxDb" id="2850-Phatr49707"/>
<evidence type="ECO:0000313" key="10">
    <source>
        <dbReference type="EMBL" id="EEC43951.1"/>
    </source>
</evidence>
<comment type="cofactor">
    <cofactor evidence="1">
        <name>Zn(2+)</name>
        <dbReference type="ChEBI" id="CHEBI:29105"/>
    </cofactor>
</comment>
<dbReference type="Proteomes" id="UP000000759">
    <property type="component" value="Chromosome 24"/>
</dbReference>
<dbReference type="OMA" id="FGWAQVW"/>
<evidence type="ECO:0008006" key="12">
    <source>
        <dbReference type="Google" id="ProtNLM"/>
    </source>
</evidence>
<dbReference type="HOGENOM" id="CLU_006187_7_2_1"/>
<keyword evidence="7" id="KW-0482">Metalloprotease</keyword>
<gene>
    <name evidence="10" type="ORF">PHATRDRAFT_49707</name>
</gene>
<dbReference type="PRINTS" id="PR00786">
    <property type="entry name" value="NEPRILYSIN"/>
</dbReference>
<evidence type="ECO:0000256" key="5">
    <source>
        <dbReference type="ARBA" id="ARBA00022801"/>
    </source>
</evidence>
<dbReference type="PANTHER" id="PTHR11733:SF167">
    <property type="entry name" value="FI17812P1-RELATED"/>
    <property type="match status" value="1"/>
</dbReference>
<dbReference type="GO" id="GO:0005886">
    <property type="term" value="C:plasma membrane"/>
    <property type="evidence" value="ECO:0007669"/>
    <property type="project" value="TreeGrafter"/>
</dbReference>
<dbReference type="KEGG" id="pti:PHATRDRAFT_49707"/>
<dbReference type="GO" id="GO:0016485">
    <property type="term" value="P:protein processing"/>
    <property type="evidence" value="ECO:0007669"/>
    <property type="project" value="TreeGrafter"/>
</dbReference>
<dbReference type="PANTHER" id="PTHR11733">
    <property type="entry name" value="ZINC METALLOPROTEASE FAMILY M13 NEPRILYSIN-RELATED"/>
    <property type="match status" value="1"/>
</dbReference>
<dbReference type="Pfam" id="PF01431">
    <property type="entry name" value="Peptidase_M13"/>
    <property type="match status" value="1"/>
</dbReference>
<reference evidence="10 11" key="1">
    <citation type="journal article" date="2008" name="Nature">
        <title>The Phaeodactylum genome reveals the evolutionary history of diatom genomes.</title>
        <authorList>
            <person name="Bowler C."/>
            <person name="Allen A.E."/>
            <person name="Badger J.H."/>
            <person name="Grimwood J."/>
            <person name="Jabbari K."/>
            <person name="Kuo A."/>
            <person name="Maheswari U."/>
            <person name="Martens C."/>
            <person name="Maumus F."/>
            <person name="Otillar R.P."/>
            <person name="Rayko E."/>
            <person name="Salamov A."/>
            <person name="Vandepoele K."/>
            <person name="Beszteri B."/>
            <person name="Gruber A."/>
            <person name="Heijde M."/>
            <person name="Katinka M."/>
            <person name="Mock T."/>
            <person name="Valentin K."/>
            <person name="Verret F."/>
            <person name="Berges J.A."/>
            <person name="Brownlee C."/>
            <person name="Cadoret J.P."/>
            <person name="Chiovitti A."/>
            <person name="Choi C.J."/>
            <person name="Coesel S."/>
            <person name="De Martino A."/>
            <person name="Detter J.C."/>
            <person name="Durkin C."/>
            <person name="Falciatore A."/>
            <person name="Fournet J."/>
            <person name="Haruta M."/>
            <person name="Huysman M.J."/>
            <person name="Jenkins B.D."/>
            <person name="Jiroutova K."/>
            <person name="Jorgensen R.E."/>
            <person name="Joubert Y."/>
            <person name="Kaplan A."/>
            <person name="Kroger N."/>
            <person name="Kroth P.G."/>
            <person name="La Roche J."/>
            <person name="Lindquist E."/>
            <person name="Lommer M."/>
            <person name="Martin-Jezequel V."/>
            <person name="Lopez P.J."/>
            <person name="Lucas S."/>
            <person name="Mangogna M."/>
            <person name="McGinnis K."/>
            <person name="Medlin L.K."/>
            <person name="Montsant A."/>
            <person name="Oudot-Le Secq M.P."/>
            <person name="Napoli C."/>
            <person name="Obornik M."/>
            <person name="Parker M.S."/>
            <person name="Petit J.L."/>
            <person name="Porcel B.M."/>
            <person name="Poulsen N."/>
            <person name="Robison M."/>
            <person name="Rychlewski L."/>
            <person name="Rynearson T.A."/>
            <person name="Schmutz J."/>
            <person name="Shapiro H."/>
            <person name="Siaut M."/>
            <person name="Stanley M."/>
            <person name="Sussman M.R."/>
            <person name="Taylor A.R."/>
            <person name="Vardi A."/>
            <person name="von Dassow P."/>
            <person name="Vyverman W."/>
            <person name="Willis A."/>
            <person name="Wyrwicz L.S."/>
            <person name="Rokhsar D.S."/>
            <person name="Weissenbach J."/>
            <person name="Armbrust E.V."/>
            <person name="Green B.R."/>
            <person name="Van de Peer Y."/>
            <person name="Grigoriev I.V."/>
        </authorList>
    </citation>
    <scope>NUCLEOTIDE SEQUENCE [LARGE SCALE GENOMIC DNA]</scope>
    <source>
        <strain evidence="10 11">CCAP 1055/1</strain>
    </source>
</reference>
<evidence type="ECO:0000256" key="4">
    <source>
        <dbReference type="ARBA" id="ARBA00022723"/>
    </source>
</evidence>
<keyword evidence="5" id="KW-0378">Hydrolase</keyword>
<name>B7GBM4_PHATC</name>
<dbReference type="InterPro" id="IPR000718">
    <property type="entry name" value="Peptidase_M13"/>
</dbReference>
<dbReference type="eggNOG" id="KOG3624">
    <property type="taxonomic scope" value="Eukaryota"/>
</dbReference>
<reference evidence="11" key="2">
    <citation type="submission" date="2008-08" db="EMBL/GenBank/DDBJ databases">
        <authorList>
            <consortium name="Diatom Consortium"/>
            <person name="Grigoriev I."/>
            <person name="Grimwood J."/>
            <person name="Kuo A."/>
            <person name="Otillar R.P."/>
            <person name="Salamov A."/>
            <person name="Detter J.C."/>
            <person name="Lindquist E."/>
            <person name="Shapiro H."/>
            <person name="Lucas S."/>
            <person name="Glavina del Rio T."/>
            <person name="Pitluck S."/>
            <person name="Rokhsar D."/>
            <person name="Bowler C."/>
        </authorList>
    </citation>
    <scope>GENOME REANNOTATION</scope>
    <source>
        <strain evidence="11">CCAP 1055/1</strain>
    </source>
</reference>
<dbReference type="InterPro" id="IPR024079">
    <property type="entry name" value="MetalloPept_cat_dom_sf"/>
</dbReference>
<keyword evidence="4" id="KW-0479">Metal-binding</keyword>
<keyword evidence="3" id="KW-0645">Protease</keyword>
<evidence type="ECO:0000313" key="11">
    <source>
        <dbReference type="Proteomes" id="UP000000759"/>
    </source>
</evidence>
<dbReference type="InParanoid" id="B7GBM4"/>
<dbReference type="PROSITE" id="PS51885">
    <property type="entry name" value="NEPRILYSIN"/>
    <property type="match status" value="1"/>
</dbReference>
<dbReference type="GeneID" id="7198410"/>
<dbReference type="RefSeq" id="XP_002184552.1">
    <property type="nucleotide sequence ID" value="XM_002184516.1"/>
</dbReference>
<keyword evidence="11" id="KW-1185">Reference proteome</keyword>
<dbReference type="GO" id="GO:0004222">
    <property type="term" value="F:metalloendopeptidase activity"/>
    <property type="evidence" value="ECO:0007669"/>
    <property type="project" value="InterPro"/>
</dbReference>
<dbReference type="InterPro" id="IPR008753">
    <property type="entry name" value="Peptidase_M13_N"/>
</dbReference>
<accession>B7GBM4</accession>
<protein>
    <recommendedName>
        <fullName evidence="12">Zincin</fullName>
    </recommendedName>
</protein>
<dbReference type="CDD" id="cd08662">
    <property type="entry name" value="M13"/>
    <property type="match status" value="1"/>
</dbReference>
<evidence type="ECO:0000256" key="1">
    <source>
        <dbReference type="ARBA" id="ARBA00001947"/>
    </source>
</evidence>
<feature type="domain" description="Peptidase M13 C-terminal" evidence="8">
    <location>
        <begin position="542"/>
        <end position="733"/>
    </location>
</feature>